<dbReference type="GO" id="GO:0004553">
    <property type="term" value="F:hydrolase activity, hydrolyzing O-glycosyl compounds"/>
    <property type="evidence" value="ECO:0007669"/>
    <property type="project" value="InterPro"/>
</dbReference>
<accession>A0A8J7GC02</accession>
<dbReference type="Gene3D" id="2.90.10.30">
    <property type="match status" value="1"/>
</dbReference>
<evidence type="ECO:0000256" key="4">
    <source>
        <dbReference type="ARBA" id="ARBA00023295"/>
    </source>
</evidence>
<evidence type="ECO:0000313" key="9">
    <source>
        <dbReference type="Proteomes" id="UP000622552"/>
    </source>
</evidence>
<dbReference type="SUPFAM" id="SSF56371">
    <property type="entry name" value="Ribosome inactivating proteins (RIP)"/>
    <property type="match status" value="1"/>
</dbReference>
<dbReference type="GO" id="GO:0030598">
    <property type="term" value="F:rRNA N-glycosylase activity"/>
    <property type="evidence" value="ECO:0007669"/>
    <property type="project" value="InterPro"/>
</dbReference>
<dbReference type="InterPro" id="IPR003610">
    <property type="entry name" value="CBM5/12"/>
</dbReference>
<dbReference type="InterPro" id="IPR001579">
    <property type="entry name" value="Glyco_hydro_18_chit_AS"/>
</dbReference>
<dbReference type="SUPFAM" id="SSF50370">
    <property type="entry name" value="Ricin B-like lectins"/>
    <property type="match status" value="1"/>
</dbReference>
<dbReference type="PANTHER" id="PTHR11177:SF308">
    <property type="entry name" value="CHITINASE A"/>
    <property type="match status" value="1"/>
</dbReference>
<dbReference type="Gene3D" id="3.10.50.10">
    <property type="match status" value="1"/>
</dbReference>
<protein>
    <submittedName>
        <fullName evidence="8">GH18 family chitinase</fullName>
    </submittedName>
</protein>
<dbReference type="CDD" id="cd12215">
    <property type="entry name" value="ChiC_BD"/>
    <property type="match status" value="1"/>
</dbReference>
<dbReference type="PROSITE" id="PS50927">
    <property type="entry name" value="BULB_LECTIN"/>
    <property type="match status" value="1"/>
</dbReference>
<dbReference type="Pfam" id="PF00704">
    <property type="entry name" value="Glyco_hydro_18"/>
    <property type="match status" value="1"/>
</dbReference>
<evidence type="ECO:0000313" key="8">
    <source>
        <dbReference type="EMBL" id="MBG6135685.1"/>
    </source>
</evidence>
<dbReference type="InterPro" id="IPR029070">
    <property type="entry name" value="Chitinase_insertion_sf"/>
</dbReference>
<gene>
    <name evidence="8" type="ORF">IW245_001879</name>
</gene>
<feature type="domain" description="Bulb-type lectin" evidence="6">
    <location>
        <begin position="1230"/>
        <end position="1335"/>
    </location>
</feature>
<dbReference type="GO" id="GO:0006032">
    <property type="term" value="P:chitin catabolic process"/>
    <property type="evidence" value="ECO:0007669"/>
    <property type="project" value="UniProtKB-KW"/>
</dbReference>
<dbReference type="PROSITE" id="PS51910">
    <property type="entry name" value="GH18_2"/>
    <property type="match status" value="1"/>
</dbReference>
<dbReference type="InterPro" id="IPR017853">
    <property type="entry name" value="GH"/>
</dbReference>
<dbReference type="InterPro" id="IPR050314">
    <property type="entry name" value="Glycosyl_Hydrlase_18"/>
</dbReference>
<proteinExistence type="predicted"/>
<dbReference type="InterPro" id="IPR006311">
    <property type="entry name" value="TAT_signal"/>
</dbReference>
<keyword evidence="9" id="KW-1185">Reference proteome</keyword>
<dbReference type="PANTHER" id="PTHR11177">
    <property type="entry name" value="CHITINASE"/>
    <property type="match status" value="1"/>
</dbReference>
<dbReference type="InterPro" id="IPR011583">
    <property type="entry name" value="Chitinase_II/V-like_cat"/>
</dbReference>
<name>A0A8J7GC02_9ACTN</name>
<dbReference type="GO" id="GO:0005975">
    <property type="term" value="P:carbohydrate metabolic process"/>
    <property type="evidence" value="ECO:0007669"/>
    <property type="project" value="InterPro"/>
</dbReference>
<dbReference type="InterPro" id="IPR036426">
    <property type="entry name" value="Bulb-type_lectin_dom_sf"/>
</dbReference>
<evidence type="ECO:0000256" key="2">
    <source>
        <dbReference type="ARBA" id="ARBA00023024"/>
    </source>
</evidence>
<sequence length="1335" mass="142981">MTWRRTLLVLGLVLATTITLGAPPAAALRDRDRLIFIGRLNAVIQKIRSTYGGAAVLDHQPGAPLRLEDTTYHAIPIGHLAGLDRNAVQAVFAPDDLYMYGLFVRNPDRTANQDIFYVTYNRVAVNGRPQGYEVPLTGAPVNGLPAEFRQADRRAPLLFRPNYTSLETKAISPETVATAILTIYNQEPDTRDPARHTGQNRNGTLQAPIEVLAVALAETARSRHVQTVMRRAVAQTGTWTVGNEGNRITQWDQVTRELTTMAAVNPDRAAPIWQAEHDPEGRETTHTWARHLVNIGLLTSYALAKIPRGPRGGRTVTVPLGGQDADPDPMPVDPGGSNHPACRPEGMTPTANVATPYCRVYDESGREKLRAGQPRRVVGYFSGWRTGRFGPDQYLPGNIPWSKLSHVNYAFASVDGAGRISVGLDGPDNPATGMTWPGVPGAEMDESLPYRGHFNLLTRYKRQHPRVKTLISVGGWADSAGFYELTVNADGSVNQARIDAFADSVVDFLRRYGFDGLDIDHEYPTALPLAGNPVDRGLAESRRAGLNAGHLALMRTVRERLDRAAATDQHYYLLTAAGSGSGYMVRGMGNYAPLQYLDFVNDMSYDMHGSWNQYVGPNAPLYDDGRDGELAAAGVYDAARNPEYAQEGYFNADWSYHYYRGALQSGRINLGLPYYTRGWSGVTGGVGAGLWGTAALPDQAGCPAGTTDSGLCGRGATGVANLWHDTDGQGREVGAGSNPMWHAKNLERGVTPSYLDDFGLAGAPVGGYTRHWDDTVKSSWLWNADTGTFLSTEDEQAVAAKAGYVRDKGLGGVMIWELAGDYACPDQGECGMGYTLTTLLDSTLRGSGPYGNSRSAGSTAADTSQVVDVRAELVGFPTDVTQMWPMQPTLRVTNTSGVPLRGDAELSFDMPTSAPALVKDGNWQRIKAVTPGHTGSNVGGLRGDFHRVTIRLGGCEELAAGASKDIPIKYYLPITGPANFRLAVGGQQYALTSDQRARTANPAAPSGACVLPLPDPPASGPLAPGAPSVPLAVGGSYRIQSAAGSGPLLTGADAGTAETWPVADDGHVWDWTVASGENGWLLLKGNADRAALEMDPTTWKVRTAPVSGAASQRWWVAAGDGGTVYLHNQQGTHCLTHQGDRAQPVVAACETGNSNQRWYLNASPRQAAAKRWDPTAVYSTAQSPADRTVSFNGHNWLAQWWTQGVAPGTSDTPGKDSYPWKDLGLATGTDQDLASGETLYRGGAITSPNGTRLTLQSDGNLVLYAPNGGVLRSWNTVGSGHRAAMQPDGNFVLYNAAGGVLFTTATSGSPGARLTVQDDGNLVVYQGAAVRWSRR</sequence>
<dbReference type="CDD" id="cd06548">
    <property type="entry name" value="GH18_chitinase"/>
    <property type="match status" value="1"/>
</dbReference>
<dbReference type="Gene3D" id="2.10.10.20">
    <property type="entry name" value="Carbohydrate-binding module superfamily 5/12"/>
    <property type="match status" value="1"/>
</dbReference>
<dbReference type="SMART" id="SM00636">
    <property type="entry name" value="Glyco_18"/>
    <property type="match status" value="1"/>
</dbReference>
<keyword evidence="2" id="KW-0146">Chitin degradation</keyword>
<dbReference type="Gene3D" id="2.80.10.50">
    <property type="match status" value="1"/>
</dbReference>
<dbReference type="PROSITE" id="PS51318">
    <property type="entry name" value="TAT"/>
    <property type="match status" value="1"/>
</dbReference>
<dbReference type="GO" id="GO:0008061">
    <property type="term" value="F:chitin binding"/>
    <property type="evidence" value="ECO:0007669"/>
    <property type="project" value="InterPro"/>
</dbReference>
<dbReference type="InterPro" id="IPR035992">
    <property type="entry name" value="Ricin_B-like_lectins"/>
</dbReference>
<dbReference type="SUPFAM" id="SSF54556">
    <property type="entry name" value="Chitinase insertion domain"/>
    <property type="match status" value="1"/>
</dbReference>
<keyword evidence="4 5" id="KW-0326">Glycosidase</keyword>
<evidence type="ECO:0000256" key="1">
    <source>
        <dbReference type="ARBA" id="ARBA00022801"/>
    </source>
</evidence>
<dbReference type="SUPFAM" id="SSF51110">
    <property type="entry name" value="alpha-D-mannose-specific plant lectins"/>
    <property type="match status" value="1"/>
</dbReference>
<dbReference type="PROSITE" id="PS50231">
    <property type="entry name" value="RICIN_B_LECTIN"/>
    <property type="match status" value="1"/>
</dbReference>
<keyword evidence="3" id="KW-0119">Carbohydrate metabolism</keyword>
<dbReference type="InterPro" id="IPR001480">
    <property type="entry name" value="Bulb-type_lectin_dom"/>
</dbReference>
<dbReference type="Gene3D" id="3.20.20.80">
    <property type="entry name" value="Glycosidases"/>
    <property type="match status" value="2"/>
</dbReference>
<dbReference type="Proteomes" id="UP000622552">
    <property type="component" value="Unassembled WGS sequence"/>
</dbReference>
<evidence type="ECO:0000256" key="3">
    <source>
        <dbReference type="ARBA" id="ARBA00023277"/>
    </source>
</evidence>
<dbReference type="RefSeq" id="WP_197002763.1">
    <property type="nucleotide sequence ID" value="NZ_BONS01000002.1"/>
</dbReference>
<comment type="caution">
    <text evidence="8">The sequence shown here is derived from an EMBL/GenBank/DDBJ whole genome shotgun (WGS) entry which is preliminary data.</text>
</comment>
<dbReference type="SUPFAM" id="SSF51055">
    <property type="entry name" value="Carbohydrate binding domain"/>
    <property type="match status" value="1"/>
</dbReference>
<organism evidence="8 9">
    <name type="scientific">Longispora fulva</name>
    <dbReference type="NCBI Taxonomy" id="619741"/>
    <lineage>
        <taxon>Bacteria</taxon>
        <taxon>Bacillati</taxon>
        <taxon>Actinomycetota</taxon>
        <taxon>Actinomycetes</taxon>
        <taxon>Micromonosporales</taxon>
        <taxon>Micromonosporaceae</taxon>
        <taxon>Longispora</taxon>
    </lineage>
</organism>
<dbReference type="GO" id="GO:0005576">
    <property type="term" value="C:extracellular region"/>
    <property type="evidence" value="ECO:0007669"/>
    <property type="project" value="InterPro"/>
</dbReference>
<keyword evidence="2" id="KW-0624">Polysaccharide degradation</keyword>
<keyword evidence="1 5" id="KW-0378">Hydrolase</keyword>
<dbReference type="InterPro" id="IPR036573">
    <property type="entry name" value="CBM_sf_5/12"/>
</dbReference>
<dbReference type="Pfam" id="PF06483">
    <property type="entry name" value="ChiC"/>
    <property type="match status" value="1"/>
</dbReference>
<dbReference type="InterPro" id="IPR009470">
    <property type="entry name" value="Chi_C"/>
</dbReference>
<dbReference type="PROSITE" id="PS01095">
    <property type="entry name" value="GH18_1"/>
    <property type="match status" value="1"/>
</dbReference>
<dbReference type="SMART" id="SM00108">
    <property type="entry name" value="B_lectin"/>
    <property type="match status" value="1"/>
</dbReference>
<dbReference type="SMART" id="SM00495">
    <property type="entry name" value="ChtBD3"/>
    <property type="match status" value="1"/>
</dbReference>
<dbReference type="InterPro" id="IPR001223">
    <property type="entry name" value="Glyco_hydro18_cat"/>
</dbReference>
<reference evidence="8" key="1">
    <citation type="submission" date="2020-11" db="EMBL/GenBank/DDBJ databases">
        <title>Sequencing the genomes of 1000 actinobacteria strains.</title>
        <authorList>
            <person name="Klenk H.-P."/>
        </authorList>
    </citation>
    <scope>NUCLEOTIDE SEQUENCE</scope>
    <source>
        <strain evidence="8">DSM 45356</strain>
    </source>
</reference>
<dbReference type="GO" id="GO:0017148">
    <property type="term" value="P:negative regulation of translation"/>
    <property type="evidence" value="ECO:0007669"/>
    <property type="project" value="InterPro"/>
</dbReference>
<evidence type="ECO:0000256" key="5">
    <source>
        <dbReference type="RuleBase" id="RU000489"/>
    </source>
</evidence>
<dbReference type="InterPro" id="IPR036041">
    <property type="entry name" value="Ribosome-inact_prot_sf"/>
</dbReference>
<dbReference type="EMBL" id="JADOUF010000001">
    <property type="protein sequence ID" value="MBG6135685.1"/>
    <property type="molecule type" value="Genomic_DNA"/>
</dbReference>
<dbReference type="SUPFAM" id="SSF51445">
    <property type="entry name" value="(Trans)glycosidases"/>
    <property type="match status" value="1"/>
</dbReference>
<evidence type="ECO:0000259" key="7">
    <source>
        <dbReference type="PROSITE" id="PS51910"/>
    </source>
</evidence>
<feature type="domain" description="GH18" evidence="7">
    <location>
        <begin position="375"/>
        <end position="847"/>
    </location>
</feature>
<evidence type="ECO:0000259" key="6">
    <source>
        <dbReference type="PROSITE" id="PS50927"/>
    </source>
</evidence>
<dbReference type="GO" id="GO:0030246">
    <property type="term" value="F:carbohydrate binding"/>
    <property type="evidence" value="ECO:0007669"/>
    <property type="project" value="InterPro"/>
</dbReference>